<dbReference type="Proteomes" id="UP000663836">
    <property type="component" value="Unassembled WGS sequence"/>
</dbReference>
<keyword evidence="7" id="KW-1185">Reference proteome</keyword>
<dbReference type="Proteomes" id="UP000663854">
    <property type="component" value="Unassembled WGS sequence"/>
</dbReference>
<dbReference type="EMBL" id="CAJOAX010001493">
    <property type="protein sequence ID" value="CAF3720367.1"/>
    <property type="molecule type" value="Genomic_DNA"/>
</dbReference>
<evidence type="ECO:0000313" key="1">
    <source>
        <dbReference type="EMBL" id="CAF1244740.1"/>
    </source>
</evidence>
<dbReference type="Proteomes" id="UP000663864">
    <property type="component" value="Unassembled WGS sequence"/>
</dbReference>
<dbReference type="Proteomes" id="UP000663823">
    <property type="component" value="Unassembled WGS sequence"/>
</dbReference>
<comment type="caution">
    <text evidence="4">The sequence shown here is derived from an EMBL/GenBank/DDBJ whole genome shotgun (WGS) entry which is preliminary data.</text>
</comment>
<evidence type="ECO:0000313" key="4">
    <source>
        <dbReference type="EMBL" id="CAF3716704.1"/>
    </source>
</evidence>
<reference evidence="4" key="1">
    <citation type="submission" date="2021-02" db="EMBL/GenBank/DDBJ databases">
        <authorList>
            <person name="Nowell W R."/>
        </authorList>
    </citation>
    <scope>NUCLEOTIDE SEQUENCE</scope>
</reference>
<sequence>MSSKKRMRNELRYLTFIALDTDRCELVVEDRRRAYCDNCDSNGLEIRGGVGLLKSVDVRIRINRIVKDVICFHDEDFEKIVERLKLDIY</sequence>
<accession>A0A818VW75</accession>
<dbReference type="AlphaFoldDB" id="A0A818VW75"/>
<dbReference type="Proteomes" id="UP000663870">
    <property type="component" value="Unassembled WGS sequence"/>
</dbReference>
<organism evidence="4 8">
    <name type="scientific">Rotaria sordida</name>
    <dbReference type="NCBI Taxonomy" id="392033"/>
    <lineage>
        <taxon>Eukaryota</taxon>
        <taxon>Metazoa</taxon>
        <taxon>Spiralia</taxon>
        <taxon>Gnathifera</taxon>
        <taxon>Rotifera</taxon>
        <taxon>Eurotatoria</taxon>
        <taxon>Bdelloidea</taxon>
        <taxon>Philodinida</taxon>
        <taxon>Philodinidae</taxon>
        <taxon>Rotaria</taxon>
    </lineage>
</organism>
<evidence type="ECO:0000313" key="7">
    <source>
        <dbReference type="Proteomes" id="UP000663870"/>
    </source>
</evidence>
<evidence type="ECO:0000313" key="2">
    <source>
        <dbReference type="EMBL" id="CAF1282516.1"/>
    </source>
</evidence>
<dbReference type="EMBL" id="CAJOBD010001744">
    <property type="protein sequence ID" value="CAF3828181.1"/>
    <property type="molecule type" value="Genomic_DNA"/>
</dbReference>
<gene>
    <name evidence="4" type="ORF">FNK824_LOCUS10197</name>
    <name evidence="6" type="ORF">JBS370_LOCUS16887</name>
    <name evidence="3" type="ORF">JXQ802_LOCUS41916</name>
    <name evidence="5" type="ORF">OTI717_LOCUS13784</name>
    <name evidence="1" type="ORF">PYM288_LOCUS27065</name>
    <name evidence="2" type="ORF">ZHD862_LOCUS27007</name>
</gene>
<protein>
    <submittedName>
        <fullName evidence="4">Uncharacterized protein</fullName>
    </submittedName>
</protein>
<dbReference type="EMBL" id="CAJNOT010002083">
    <property type="protein sequence ID" value="CAF1282516.1"/>
    <property type="molecule type" value="Genomic_DNA"/>
</dbReference>
<dbReference type="Proteomes" id="UP000663874">
    <property type="component" value="Unassembled WGS sequence"/>
</dbReference>
<evidence type="ECO:0000313" key="8">
    <source>
        <dbReference type="Proteomes" id="UP000663874"/>
    </source>
</evidence>
<evidence type="ECO:0000313" key="6">
    <source>
        <dbReference type="EMBL" id="CAF3828181.1"/>
    </source>
</evidence>
<evidence type="ECO:0000313" key="5">
    <source>
        <dbReference type="EMBL" id="CAF3720367.1"/>
    </source>
</evidence>
<proteinExistence type="predicted"/>
<dbReference type="EMBL" id="CAJNOL010002746">
    <property type="protein sequence ID" value="CAF1526356.1"/>
    <property type="molecule type" value="Genomic_DNA"/>
</dbReference>
<evidence type="ECO:0000313" key="3">
    <source>
        <dbReference type="EMBL" id="CAF1526356.1"/>
    </source>
</evidence>
<dbReference type="EMBL" id="CAJNOH010001724">
    <property type="protein sequence ID" value="CAF1244740.1"/>
    <property type="molecule type" value="Genomic_DNA"/>
</dbReference>
<name>A0A818VW75_9BILA</name>
<dbReference type="EMBL" id="CAJOBE010001125">
    <property type="protein sequence ID" value="CAF3716704.1"/>
    <property type="molecule type" value="Genomic_DNA"/>
</dbReference>